<dbReference type="RefSeq" id="WP_377092768.1">
    <property type="nucleotide sequence ID" value="NZ_JBHSJM010000001.1"/>
</dbReference>
<evidence type="ECO:0000256" key="1">
    <source>
        <dbReference type="SAM" id="Phobius"/>
    </source>
</evidence>
<keyword evidence="1" id="KW-0472">Membrane</keyword>
<evidence type="ECO:0000313" key="3">
    <source>
        <dbReference type="EMBL" id="MFD2275539.1"/>
    </source>
</evidence>
<accession>A0ABW5E0H8</accession>
<dbReference type="SUPFAM" id="SSF53474">
    <property type="entry name" value="alpha/beta-Hydrolases"/>
    <property type="match status" value="1"/>
</dbReference>
<reference evidence="4" key="1">
    <citation type="journal article" date="2019" name="Int. J. Syst. Evol. Microbiol.">
        <title>The Global Catalogue of Microorganisms (GCM) 10K type strain sequencing project: providing services to taxonomists for standard genome sequencing and annotation.</title>
        <authorList>
            <consortium name="The Broad Institute Genomics Platform"/>
            <consortium name="The Broad Institute Genome Sequencing Center for Infectious Disease"/>
            <person name="Wu L."/>
            <person name="Ma J."/>
        </authorList>
    </citation>
    <scope>NUCLEOTIDE SEQUENCE [LARGE SCALE GENOMIC DNA]</scope>
    <source>
        <strain evidence="4">JCM 16545</strain>
    </source>
</reference>
<evidence type="ECO:0000313" key="4">
    <source>
        <dbReference type="Proteomes" id="UP001597297"/>
    </source>
</evidence>
<name>A0ABW5E0H8_9BACT</name>
<dbReference type="InterPro" id="IPR022742">
    <property type="entry name" value="Hydrolase_4"/>
</dbReference>
<dbReference type="Proteomes" id="UP001597297">
    <property type="component" value="Unassembled WGS sequence"/>
</dbReference>
<keyword evidence="1" id="KW-0812">Transmembrane</keyword>
<dbReference type="EMBL" id="JBHUJC010000010">
    <property type="protein sequence ID" value="MFD2275539.1"/>
    <property type="molecule type" value="Genomic_DNA"/>
</dbReference>
<dbReference type="InterPro" id="IPR029058">
    <property type="entry name" value="AB_hydrolase_fold"/>
</dbReference>
<organism evidence="3 4">
    <name type="scientific">Rubritalea spongiae</name>
    <dbReference type="NCBI Taxonomy" id="430797"/>
    <lineage>
        <taxon>Bacteria</taxon>
        <taxon>Pseudomonadati</taxon>
        <taxon>Verrucomicrobiota</taxon>
        <taxon>Verrucomicrobiia</taxon>
        <taxon>Verrucomicrobiales</taxon>
        <taxon>Rubritaleaceae</taxon>
        <taxon>Rubritalea</taxon>
    </lineage>
</organism>
<protein>
    <submittedName>
        <fullName evidence="3">Alpha/beta fold hydrolase</fullName>
    </submittedName>
</protein>
<feature type="domain" description="Serine aminopeptidase S33" evidence="2">
    <location>
        <begin position="120"/>
        <end position="319"/>
    </location>
</feature>
<dbReference type="Gene3D" id="3.40.50.1820">
    <property type="entry name" value="alpha/beta hydrolase"/>
    <property type="match status" value="1"/>
</dbReference>
<keyword evidence="4" id="KW-1185">Reference proteome</keyword>
<gene>
    <name evidence="3" type="ORF">ACFSQZ_03565</name>
</gene>
<keyword evidence="3" id="KW-0378">Hydrolase</keyword>
<dbReference type="Pfam" id="PF12146">
    <property type="entry name" value="Hydrolase_4"/>
    <property type="match status" value="1"/>
</dbReference>
<evidence type="ECO:0000259" key="2">
    <source>
        <dbReference type="Pfam" id="PF12146"/>
    </source>
</evidence>
<dbReference type="PANTHER" id="PTHR11614">
    <property type="entry name" value="PHOSPHOLIPASE-RELATED"/>
    <property type="match status" value="1"/>
</dbReference>
<keyword evidence="1" id="KW-1133">Transmembrane helix</keyword>
<comment type="caution">
    <text evidence="3">The sequence shown here is derived from an EMBL/GenBank/DDBJ whole genome shotgun (WGS) entry which is preliminary data.</text>
</comment>
<proteinExistence type="predicted"/>
<sequence length="485" mass="54162">MKKVAKHTLTILYRCIGYGLLVTFVSIVSIVVYVLEQRADLDIWHEVDLDTEYRESMDLQDFSEYLALEDRLFEQLEKEVYEKTPAGDATSINRFHKGSMMDPTSMTTNWNRTFIMEQNEPSAGVLLLHGLSDSPYSLRHFADKFYQSGANVIGLRIPGHGTAPCGLVDVKWKDWAAAVRLAAKHLKQEIGDKPFYLVGYSNGGALSVIYSLESINEPALPIPDGIILLSPEIGVSKAASLAVWQGRMGHWLGLDKLAWNSIKLEYDPYKYSSFAVNAGDQAHRITHEIEKRISKMEGDRGLGAFPRVLAFQSAVDATVTAPTLVSRLFSRLPEKGHELVLFDINRRKGIEHLLTKDPAAEFTPLLKGSEHSFALSVVTNAREENAVSSEVLLKHRDAGQSEITSTPIGIDWPQDIFSLSHIALPFPESDPLYGSGGSKKAATLGNRALRGERGTLLISPGEMLRQKWNPFYPWMEKKTLEFMKL</sequence>
<feature type="transmembrane region" description="Helical" evidence="1">
    <location>
        <begin position="12"/>
        <end position="35"/>
    </location>
</feature>
<dbReference type="GO" id="GO:0016787">
    <property type="term" value="F:hydrolase activity"/>
    <property type="evidence" value="ECO:0007669"/>
    <property type="project" value="UniProtKB-KW"/>
</dbReference>
<dbReference type="InterPro" id="IPR051044">
    <property type="entry name" value="MAG_DAG_Lipase"/>
</dbReference>